<evidence type="ECO:0000259" key="1">
    <source>
        <dbReference type="Pfam" id="PF13166"/>
    </source>
</evidence>
<gene>
    <name evidence="2" type="ORF">PYTT13_15200</name>
</gene>
<dbReference type="InterPro" id="IPR026866">
    <property type="entry name" value="CR006_AAA"/>
</dbReference>
<dbReference type="Gene3D" id="3.40.50.300">
    <property type="entry name" value="P-loop containing nucleotide triphosphate hydrolases"/>
    <property type="match status" value="1"/>
</dbReference>
<feature type="domain" description="Protein CR006 P-loop" evidence="1">
    <location>
        <begin position="628"/>
        <end position="717"/>
    </location>
</feature>
<accession>A0A2D2C3C6</accession>
<dbReference type="EMBL" id="CP024422">
    <property type="protein sequence ID" value="ATQ57010.1"/>
    <property type="molecule type" value="Genomic_DNA"/>
</dbReference>
<dbReference type="GO" id="GO:0006302">
    <property type="term" value="P:double-strand break repair"/>
    <property type="evidence" value="ECO:0007669"/>
    <property type="project" value="TreeGrafter"/>
</dbReference>
<name>A0A2D2C3C6_9RHOB</name>
<dbReference type="InterPro" id="IPR027417">
    <property type="entry name" value="P-loop_NTPase"/>
</dbReference>
<dbReference type="CDD" id="cd00267">
    <property type="entry name" value="ABC_ATPase"/>
    <property type="match status" value="1"/>
</dbReference>
<dbReference type="SUPFAM" id="SSF52540">
    <property type="entry name" value="P-loop containing nucleoside triphosphate hydrolases"/>
    <property type="match status" value="1"/>
</dbReference>
<reference evidence="2 3" key="1">
    <citation type="submission" date="2017-10" db="EMBL/GenBank/DDBJ databases">
        <title>Complete genome sequence of Paracoccus yeei TT13 isolated from human skin.</title>
        <authorList>
            <person name="Lee K."/>
            <person name="Lim J.Y."/>
            <person name="Hwang I."/>
        </authorList>
    </citation>
    <scope>NUCLEOTIDE SEQUENCE [LARGE SCALE GENOMIC DNA]</scope>
    <source>
        <strain evidence="2 3">TT13</strain>
    </source>
</reference>
<dbReference type="PANTHER" id="PTHR32182:SF0">
    <property type="entry name" value="DNA REPLICATION AND REPAIR PROTEIN RECF"/>
    <property type="match status" value="1"/>
</dbReference>
<evidence type="ECO:0000313" key="3">
    <source>
        <dbReference type="Proteomes" id="UP000229314"/>
    </source>
</evidence>
<proteinExistence type="predicted"/>
<evidence type="ECO:0000313" key="2">
    <source>
        <dbReference type="EMBL" id="ATQ57010.1"/>
    </source>
</evidence>
<dbReference type="AlphaFoldDB" id="A0A2D2C3C6"/>
<dbReference type="GO" id="GO:0000731">
    <property type="term" value="P:DNA synthesis involved in DNA repair"/>
    <property type="evidence" value="ECO:0007669"/>
    <property type="project" value="TreeGrafter"/>
</dbReference>
<dbReference type="Pfam" id="PF13166">
    <property type="entry name" value="AAA_13"/>
    <property type="match status" value="1"/>
</dbReference>
<dbReference type="Proteomes" id="UP000229314">
    <property type="component" value="Chromosome"/>
</dbReference>
<organism evidence="2 3">
    <name type="scientific">Paracoccus yeei</name>
    <dbReference type="NCBI Taxonomy" id="147645"/>
    <lineage>
        <taxon>Bacteria</taxon>
        <taxon>Pseudomonadati</taxon>
        <taxon>Pseudomonadota</taxon>
        <taxon>Alphaproteobacteria</taxon>
        <taxon>Rhodobacterales</taxon>
        <taxon>Paracoccaceae</taxon>
        <taxon>Paracoccus</taxon>
    </lineage>
</organism>
<protein>
    <recommendedName>
        <fullName evidence="1">Protein CR006 P-loop domain-containing protein</fullName>
    </recommendedName>
</protein>
<dbReference type="PANTHER" id="PTHR32182">
    <property type="entry name" value="DNA REPLICATION AND REPAIR PROTEIN RECF"/>
    <property type="match status" value="1"/>
</dbReference>
<dbReference type="RefSeq" id="WP_099649667.1">
    <property type="nucleotide sequence ID" value="NZ_CAJGAB010000012.1"/>
</dbReference>
<sequence length="876" mass="96119">MVDAQSANEDTLTEHLAFAEVLAWSATRPAWQRDALRRLVQNDVLGSEAIDELLEICLDPTLPHTPLSDADVSTQSILGAPISVLRIENPTGVNALAFDQKLEFAQTGLSIVYGDNGSGKSGYVRILKHACRTRDRNNKILRDVEDAAATPQKANIVFVRGATEDEFAWSPEAPSHADLPSISIFDSRSANVHVEKTNAVAYIPQPMRVLEALAAACDQLKTKLDDRLADIDAKTPLAIKTPQFGTDTAAGALVHSLSAKSSVAQLNLLAQLSDAETARLATLESDLAQEPKRAAAKIAAQKTRLDDGISKLRNLVEAASPVAFATRAALKSEWETKAESATLASNALFAASPLPDVGKATWRTLWEAARKYSDEVAYPTRTFPEPTGHDELCVLCQQPMGQDAIARRVTFESFVKGSTKAEEEAAEKAHSDTLQKAAGKGMSVSARRQFIGLVANEIGDAELAACLKVCATQSAWRLRSLLRGTAAPGQPAIVPEKELATLSASLATRSQQLSADQNSPEHLALVKEYRELKDREALGPLLADLKAEIERRKQAEVIIKAAKDTAKRSVTTKNKDLSDKLVTNALRGRFAREIDKLKLARMPVELRKVKDSNAVSYFQVCLVEKPDEPVGEIFSEGEHRCVALAAFLAELVTSKQYSSIVFDDPMSSLDHIHRKAVAARLIEEAEHRQVIVFTHDLTFLFELRREAESKARSIQYQTVCRKQSRPGFVEAELPMKAKSAQQLAHALRSELKEAKHQFDSWPDARRTIFCKGIIEQLRESWDQGIADFVFPVLARFDNIIKGNSLFKLAIINEDDVKTVTAARGRLSEEMHTAAETLNPETVSHADLVAEVAKLETWLASIQQRQKDAKAPVTSYV</sequence>
<dbReference type="GeneID" id="78898995"/>